<accession>A0A2S7U179</accession>
<dbReference type="Gene3D" id="2.160.20.10">
    <property type="entry name" value="Single-stranded right-handed beta-helix, Pectin lyase-like"/>
    <property type="match status" value="1"/>
</dbReference>
<dbReference type="InterPro" id="IPR012334">
    <property type="entry name" value="Pectin_lyas_fold"/>
</dbReference>
<name>A0A2S7U179_9BACT</name>
<protein>
    <recommendedName>
        <fullName evidence="1">Rhamnogalacturonase A/B/Epimerase-like pectate lyase domain-containing protein</fullName>
    </recommendedName>
</protein>
<evidence type="ECO:0000313" key="2">
    <source>
        <dbReference type="EMBL" id="PQJ28766.1"/>
    </source>
</evidence>
<keyword evidence="3" id="KW-1185">Reference proteome</keyword>
<dbReference type="RefSeq" id="WP_206018804.1">
    <property type="nucleotide sequence ID" value="NZ_MQWA01000001.1"/>
</dbReference>
<dbReference type="AlphaFoldDB" id="A0A2S7U179"/>
<dbReference type="Proteomes" id="UP000239907">
    <property type="component" value="Unassembled WGS sequence"/>
</dbReference>
<comment type="caution">
    <text evidence="2">The sequence shown here is derived from an EMBL/GenBank/DDBJ whole genome shotgun (WGS) entry which is preliminary data.</text>
</comment>
<dbReference type="SUPFAM" id="SSF51126">
    <property type="entry name" value="Pectin lyase-like"/>
    <property type="match status" value="1"/>
</dbReference>
<proteinExistence type="predicted"/>
<organism evidence="2 3">
    <name type="scientific">Rubritalea profundi</name>
    <dbReference type="NCBI Taxonomy" id="1658618"/>
    <lineage>
        <taxon>Bacteria</taxon>
        <taxon>Pseudomonadati</taxon>
        <taxon>Verrucomicrobiota</taxon>
        <taxon>Verrucomicrobiia</taxon>
        <taxon>Verrucomicrobiales</taxon>
        <taxon>Rubritaleaceae</taxon>
        <taxon>Rubritalea</taxon>
    </lineage>
</organism>
<sequence>EDFPTTISYETMTEQERAEAGFVAAVDSGKLTGEKSWSYTLQQGGDYQLGTGWVEALSEGKVKIVISVNGKAVKTVTALKDKSKAPGLSARDYGLFRLESRFEELAAGSRIEIKAVPSGDVAYRLAFHLVSTTPDFTGLKVLNVADFGAVGDGLTDDMAAIHKAVAAAKAAGGAIVRFEKKKTYRVVGRDDLEYEAVFDLVGAANIKIEGQGSTLVLKAPDGMANIRQSRNIQIDGLLVDYDPLPYYQGKITNIDVENMTIDIVVPERYPVPLTGKTESKAAFFGRSFIPDRPGSRSGSGENIYIESVTALKDSRHLRLQVPKFAKGSDTPNAANKSRVINAKKRGATEFVVPHMKYGHLKGYTSILQSSRVTFSNIRYYLVPYFWMKVKGNTGPVSFQNVDLKMKHPETELYASWRDGFHIKNGRFGTLIDSCDMDGAAQYDDTFAIYTRIHNVAAIDTKNRKLSLDAAFRDHKDLHTWLKGDWVSIWNKDQTTLRGMARVVEAENVPESQKRFYLSLEHLPSSIRPGDVVINDEVLNRGTLIRNCSTSSTGTEYASNRFRASGITYENNRFEDFNFYVEFNPFWGTPRARDVLVKGCYIGGGESAVQLHWPIGMVFEKCRFDRVTFTGVRNAEDIVLRDAEWLNAGRIIHAGAGSTLYLEGDIRLNGKTVNPQGSDIKRRISIAKGAAVHLPGDSKPAVKRPPIK</sequence>
<dbReference type="Pfam" id="PF12708">
    <property type="entry name" value="Pect-lyase_RHGA_epim"/>
    <property type="match status" value="1"/>
</dbReference>
<reference evidence="2 3" key="1">
    <citation type="submission" date="2016-12" db="EMBL/GenBank/DDBJ databases">
        <title>Study of bacterial adaptation to deep sea.</title>
        <authorList>
            <person name="Song J."/>
            <person name="Yoshizawa S."/>
            <person name="Kogure K."/>
        </authorList>
    </citation>
    <scope>NUCLEOTIDE SEQUENCE [LARGE SCALE GENOMIC DNA]</scope>
    <source>
        <strain evidence="2 3">SAORIC-165</strain>
    </source>
</reference>
<evidence type="ECO:0000259" key="1">
    <source>
        <dbReference type="Pfam" id="PF12708"/>
    </source>
</evidence>
<dbReference type="EMBL" id="MQWA01000001">
    <property type="protein sequence ID" value="PQJ28766.1"/>
    <property type="molecule type" value="Genomic_DNA"/>
</dbReference>
<dbReference type="InterPro" id="IPR011050">
    <property type="entry name" value="Pectin_lyase_fold/virulence"/>
</dbReference>
<dbReference type="InterPro" id="IPR024535">
    <property type="entry name" value="RHGA/B-epi-like_pectate_lyase"/>
</dbReference>
<gene>
    <name evidence="2" type="ORF">BSZ32_09835</name>
</gene>
<feature type="domain" description="Rhamnogalacturonase A/B/Epimerase-like pectate lyase" evidence="1">
    <location>
        <begin position="142"/>
        <end position="178"/>
    </location>
</feature>
<evidence type="ECO:0000313" key="3">
    <source>
        <dbReference type="Proteomes" id="UP000239907"/>
    </source>
</evidence>
<feature type="non-terminal residue" evidence="2">
    <location>
        <position position="1"/>
    </location>
</feature>